<dbReference type="InterPro" id="IPR029063">
    <property type="entry name" value="SAM-dependent_MTases_sf"/>
</dbReference>
<keyword evidence="2" id="KW-0808">Transferase</keyword>
<dbReference type="Proteomes" id="UP000184050">
    <property type="component" value="Unassembled WGS sequence"/>
</dbReference>
<dbReference type="OrthoDB" id="9816309at2"/>
<dbReference type="STRING" id="1168035.SAMN05444280_103126"/>
<dbReference type="InterPro" id="IPR000780">
    <property type="entry name" value="CheR_MeTrfase"/>
</dbReference>
<dbReference type="InterPro" id="IPR022641">
    <property type="entry name" value="CheR_N"/>
</dbReference>
<protein>
    <submittedName>
        <fullName evidence="2">Chemotaxis protein methyltransferase CheR</fullName>
    </submittedName>
</protein>
<dbReference type="PANTHER" id="PTHR24422">
    <property type="entry name" value="CHEMOTAXIS PROTEIN METHYLTRANSFERASE"/>
    <property type="match status" value="1"/>
</dbReference>
<sequence length="279" mass="32734">MSLHKTEIQDIELNLLLQAIYMKYGYDFRNYSKAHLKRRILQRLKLSGLKTITEMQKLILWDTDFYKIFLKDLSINVTEMFRDPDFYAAFREKVIPDLRTYAHIKVWHAGCSTGEEVYSLAILLKEENLLEKTQIYATDFNKNALEVAKQGIYSKKEIDLYDQNYKHAGGKHKLSNYYTSKYGSVLFDKSLSKNIVFADHNLVTDGVFAEVNLVFCRNVLIYFDKKLQNKVLRLFSESLTKRGVLCLGTKESLRFTDFDNKYSVIDSKMKIYKKLPETK</sequence>
<dbReference type="SUPFAM" id="SSF53335">
    <property type="entry name" value="S-adenosyl-L-methionine-dependent methyltransferases"/>
    <property type="match status" value="1"/>
</dbReference>
<dbReference type="SMART" id="SM00138">
    <property type="entry name" value="MeTrc"/>
    <property type="match status" value="1"/>
</dbReference>
<evidence type="ECO:0000313" key="3">
    <source>
        <dbReference type="Proteomes" id="UP000184050"/>
    </source>
</evidence>
<dbReference type="GO" id="GO:0008757">
    <property type="term" value="F:S-adenosylmethionine-dependent methyltransferase activity"/>
    <property type="evidence" value="ECO:0007669"/>
    <property type="project" value="InterPro"/>
</dbReference>
<dbReference type="Pfam" id="PF03705">
    <property type="entry name" value="CheR_N"/>
    <property type="match status" value="1"/>
</dbReference>
<reference evidence="2 3" key="1">
    <citation type="submission" date="2016-11" db="EMBL/GenBank/DDBJ databases">
        <authorList>
            <person name="Jaros S."/>
            <person name="Januszkiewicz K."/>
            <person name="Wedrychowicz H."/>
        </authorList>
    </citation>
    <scope>NUCLEOTIDE SEQUENCE [LARGE SCALE GENOMIC DNA]</scope>
    <source>
        <strain evidence="2 3">DSM 27063</strain>
    </source>
</reference>
<dbReference type="EMBL" id="FQZE01000003">
    <property type="protein sequence ID" value="SHI55614.1"/>
    <property type="molecule type" value="Genomic_DNA"/>
</dbReference>
<proteinExistence type="predicted"/>
<organism evidence="2 3">
    <name type="scientific">Tangfeifania diversioriginum</name>
    <dbReference type="NCBI Taxonomy" id="1168035"/>
    <lineage>
        <taxon>Bacteria</taxon>
        <taxon>Pseudomonadati</taxon>
        <taxon>Bacteroidota</taxon>
        <taxon>Bacteroidia</taxon>
        <taxon>Marinilabiliales</taxon>
        <taxon>Prolixibacteraceae</taxon>
        <taxon>Tangfeifania</taxon>
    </lineage>
</organism>
<dbReference type="Pfam" id="PF01739">
    <property type="entry name" value="CheR"/>
    <property type="match status" value="1"/>
</dbReference>
<dbReference type="Gene3D" id="3.40.50.150">
    <property type="entry name" value="Vaccinia Virus protein VP39"/>
    <property type="match status" value="1"/>
</dbReference>
<dbReference type="GO" id="GO:0032259">
    <property type="term" value="P:methylation"/>
    <property type="evidence" value="ECO:0007669"/>
    <property type="project" value="UniProtKB-KW"/>
</dbReference>
<dbReference type="PROSITE" id="PS50123">
    <property type="entry name" value="CHER"/>
    <property type="match status" value="1"/>
</dbReference>
<dbReference type="InterPro" id="IPR022642">
    <property type="entry name" value="CheR_C"/>
</dbReference>
<dbReference type="PRINTS" id="PR00996">
    <property type="entry name" value="CHERMTFRASE"/>
</dbReference>
<keyword evidence="3" id="KW-1185">Reference proteome</keyword>
<feature type="domain" description="CheR-type methyltransferase" evidence="1">
    <location>
        <begin position="1"/>
        <end position="253"/>
    </location>
</feature>
<evidence type="ECO:0000259" key="1">
    <source>
        <dbReference type="PROSITE" id="PS50123"/>
    </source>
</evidence>
<dbReference type="SUPFAM" id="SSF47757">
    <property type="entry name" value="Chemotaxis receptor methyltransferase CheR, N-terminal domain"/>
    <property type="match status" value="1"/>
</dbReference>
<dbReference type="RefSeq" id="WP_073165331.1">
    <property type="nucleotide sequence ID" value="NZ_FQZE01000003.1"/>
</dbReference>
<gene>
    <name evidence="2" type="ORF">SAMN05444280_103126</name>
</gene>
<keyword evidence="2" id="KW-0489">Methyltransferase</keyword>
<dbReference type="InterPro" id="IPR050903">
    <property type="entry name" value="Bact_Chemotaxis_MeTrfase"/>
</dbReference>
<name>A0A1M6C4E4_9BACT</name>
<dbReference type="AlphaFoldDB" id="A0A1M6C4E4"/>
<dbReference type="PANTHER" id="PTHR24422:SF8">
    <property type="entry name" value="CHEMOTAXIS PROTEIN"/>
    <property type="match status" value="1"/>
</dbReference>
<accession>A0A1M6C4E4</accession>
<evidence type="ECO:0000313" key="2">
    <source>
        <dbReference type="EMBL" id="SHI55614.1"/>
    </source>
</evidence>